<dbReference type="Gene3D" id="1.10.287.130">
    <property type="match status" value="1"/>
</dbReference>
<sequence length="668" mass="74167">MRQADVFSGMTRQTLTRRFVTIMAVGAGFAILCSALFSYYHGYKIRSEGAGVAVQRVAEGRASEIHTALSAGLSLLVSLSQSDRLQEAVSDQSQRYRSLSAPEIADLAIKEMALWKVSSRPQAELQALQNNELAAALQAVAIAYPGFRLLRVIDQAGIVIAAYGELHGPSVIQEEWWQQTEAFERDRPRLYEPLFTEEPASVVVPMTVPIFPSATGSAQWILYAEYSLDHMLIHEKSQEITALLIGAGNERNLWVFKNDSQTPRMVRITSGLQKFDFGEIGQSLVPLDQLGITAFAGFAPVLRPSSSPPLFTYDGSDWSAVVAIPEDIVMRPLNSLFFQALIFSAIVLVSLSLSGLAMARRALKPIRVLQLGVQEIGQGNLEHRIDIRSGDEIELLAVEFNRMADRMQRAQEQLQRHSKELEQKVNQLRRLQAQLMQSERMAATGELAAQIAHEINNPLGIIKNYVGIAKLLMPEEDPNRENMKIVDQEINRIAGIVRRLLRFAKPGAEDIQSVQINQVLEELLALLRGQLFRRKIEVTSELAENLPEVNVSTDQIRQVFLNLIKNAEDAMPEGGKMTVRTRYRKGRVEIDVADDGCGIPPENIKNIFEPFFTTKGVKGTGLGLSVSYGIIKNYNGEISVDSEPGRGTTFTIQLPVVSDKVFQVIQSS</sequence>
<dbReference type="Pfam" id="PF00512">
    <property type="entry name" value="HisKA"/>
    <property type="match status" value="1"/>
</dbReference>
<keyword evidence="10" id="KW-0175">Coiled coil</keyword>
<dbReference type="EC" id="2.7.13.3" evidence="3"/>
<dbReference type="SMART" id="SM00387">
    <property type="entry name" value="HATPase_c"/>
    <property type="match status" value="1"/>
</dbReference>
<dbReference type="GO" id="GO:0000155">
    <property type="term" value="F:phosphorelay sensor kinase activity"/>
    <property type="evidence" value="ECO:0007669"/>
    <property type="project" value="InterPro"/>
</dbReference>
<feature type="transmembrane region" description="Helical" evidence="11">
    <location>
        <begin position="20"/>
        <end position="40"/>
    </location>
</feature>
<dbReference type="Proteomes" id="UP000265882">
    <property type="component" value="Unassembled WGS sequence"/>
</dbReference>
<dbReference type="InterPro" id="IPR003661">
    <property type="entry name" value="HisK_dim/P_dom"/>
</dbReference>
<feature type="domain" description="Histidine kinase" evidence="12">
    <location>
        <begin position="450"/>
        <end position="658"/>
    </location>
</feature>
<evidence type="ECO:0000256" key="3">
    <source>
        <dbReference type="ARBA" id="ARBA00012438"/>
    </source>
</evidence>
<dbReference type="GO" id="GO:0005524">
    <property type="term" value="F:ATP binding"/>
    <property type="evidence" value="ECO:0007669"/>
    <property type="project" value="UniProtKB-KW"/>
</dbReference>
<dbReference type="EMBL" id="QZKU01000042">
    <property type="protein sequence ID" value="RJP23860.1"/>
    <property type="molecule type" value="Genomic_DNA"/>
</dbReference>
<comment type="caution">
    <text evidence="14">The sequence shown here is derived from an EMBL/GenBank/DDBJ whole genome shotgun (WGS) entry which is preliminary data.</text>
</comment>
<dbReference type="SMART" id="SM00388">
    <property type="entry name" value="HisKA"/>
    <property type="match status" value="1"/>
</dbReference>
<dbReference type="PANTHER" id="PTHR43065">
    <property type="entry name" value="SENSOR HISTIDINE KINASE"/>
    <property type="match status" value="1"/>
</dbReference>
<evidence type="ECO:0000256" key="4">
    <source>
        <dbReference type="ARBA" id="ARBA00022553"/>
    </source>
</evidence>
<dbReference type="SUPFAM" id="SSF158472">
    <property type="entry name" value="HAMP domain-like"/>
    <property type="match status" value="1"/>
</dbReference>
<evidence type="ECO:0000259" key="13">
    <source>
        <dbReference type="PROSITE" id="PS50885"/>
    </source>
</evidence>
<dbReference type="CDD" id="cd06225">
    <property type="entry name" value="HAMP"/>
    <property type="match status" value="1"/>
</dbReference>
<evidence type="ECO:0000313" key="15">
    <source>
        <dbReference type="Proteomes" id="UP000265882"/>
    </source>
</evidence>
<keyword evidence="5" id="KW-0808">Transferase</keyword>
<dbReference type="InterPro" id="IPR036890">
    <property type="entry name" value="HATPase_C_sf"/>
</dbReference>
<dbReference type="GO" id="GO:0016020">
    <property type="term" value="C:membrane"/>
    <property type="evidence" value="ECO:0007669"/>
    <property type="project" value="UniProtKB-SubCell"/>
</dbReference>
<evidence type="ECO:0000259" key="12">
    <source>
        <dbReference type="PROSITE" id="PS50109"/>
    </source>
</evidence>
<reference evidence="14 15" key="1">
    <citation type="journal article" date="2017" name="ISME J.">
        <title>Energy and carbon metabolisms in a deep terrestrial subsurface fluid microbial community.</title>
        <authorList>
            <person name="Momper L."/>
            <person name="Jungbluth S.P."/>
            <person name="Lee M.D."/>
            <person name="Amend J.P."/>
        </authorList>
    </citation>
    <scope>NUCLEOTIDE SEQUENCE [LARGE SCALE GENOMIC DNA]</scope>
    <source>
        <strain evidence="14">SURF_5</strain>
    </source>
</reference>
<dbReference type="InterPro" id="IPR003594">
    <property type="entry name" value="HATPase_dom"/>
</dbReference>
<evidence type="ECO:0000256" key="1">
    <source>
        <dbReference type="ARBA" id="ARBA00000085"/>
    </source>
</evidence>
<dbReference type="SUPFAM" id="SSF55874">
    <property type="entry name" value="ATPase domain of HSP90 chaperone/DNA topoisomerase II/histidine kinase"/>
    <property type="match status" value="1"/>
</dbReference>
<dbReference type="PRINTS" id="PR00344">
    <property type="entry name" value="BCTRLSENSOR"/>
</dbReference>
<evidence type="ECO:0000256" key="8">
    <source>
        <dbReference type="ARBA" id="ARBA00022840"/>
    </source>
</evidence>
<feature type="domain" description="HAMP" evidence="13">
    <location>
        <begin position="360"/>
        <end position="412"/>
    </location>
</feature>
<dbReference type="PROSITE" id="PS50109">
    <property type="entry name" value="HIS_KIN"/>
    <property type="match status" value="1"/>
</dbReference>
<evidence type="ECO:0000256" key="7">
    <source>
        <dbReference type="ARBA" id="ARBA00022777"/>
    </source>
</evidence>
<dbReference type="PANTHER" id="PTHR43065:SF10">
    <property type="entry name" value="PEROXIDE STRESS-ACTIVATED HISTIDINE KINASE MAK3"/>
    <property type="match status" value="1"/>
</dbReference>
<feature type="coiled-coil region" evidence="10">
    <location>
        <begin position="393"/>
        <end position="441"/>
    </location>
</feature>
<comment type="subcellular location">
    <subcellularLocation>
        <location evidence="2">Membrane</location>
    </subcellularLocation>
</comment>
<dbReference type="AlphaFoldDB" id="A0A3A4P3C5"/>
<dbReference type="Pfam" id="PF00672">
    <property type="entry name" value="HAMP"/>
    <property type="match status" value="1"/>
</dbReference>
<accession>A0A3A4P3C5</accession>
<proteinExistence type="predicted"/>
<keyword evidence="11" id="KW-1133">Transmembrane helix</keyword>
<keyword evidence="9" id="KW-0902">Two-component regulatory system</keyword>
<evidence type="ECO:0000256" key="9">
    <source>
        <dbReference type="ARBA" id="ARBA00023012"/>
    </source>
</evidence>
<keyword evidence="7 14" id="KW-0418">Kinase</keyword>
<keyword evidence="6" id="KW-0547">Nucleotide-binding</keyword>
<evidence type="ECO:0000313" key="14">
    <source>
        <dbReference type="EMBL" id="RJP23860.1"/>
    </source>
</evidence>
<evidence type="ECO:0000256" key="11">
    <source>
        <dbReference type="SAM" id="Phobius"/>
    </source>
</evidence>
<keyword evidence="11" id="KW-0472">Membrane</keyword>
<evidence type="ECO:0000256" key="6">
    <source>
        <dbReference type="ARBA" id="ARBA00022741"/>
    </source>
</evidence>
<dbReference type="InterPro" id="IPR004358">
    <property type="entry name" value="Sig_transdc_His_kin-like_C"/>
</dbReference>
<dbReference type="Gene3D" id="3.30.450.20">
    <property type="entry name" value="PAS domain"/>
    <property type="match status" value="1"/>
</dbReference>
<dbReference type="Gene3D" id="3.30.565.10">
    <property type="entry name" value="Histidine kinase-like ATPase, C-terminal domain"/>
    <property type="match status" value="1"/>
</dbReference>
<comment type="catalytic activity">
    <reaction evidence="1">
        <text>ATP + protein L-histidine = ADP + protein N-phospho-L-histidine.</text>
        <dbReference type="EC" id="2.7.13.3"/>
    </reaction>
</comment>
<dbReference type="SMART" id="SM00304">
    <property type="entry name" value="HAMP"/>
    <property type="match status" value="1"/>
</dbReference>
<evidence type="ECO:0000256" key="5">
    <source>
        <dbReference type="ARBA" id="ARBA00022679"/>
    </source>
</evidence>
<keyword evidence="11" id="KW-0812">Transmembrane</keyword>
<name>A0A3A4P3C5_ABYX5</name>
<protein>
    <recommendedName>
        <fullName evidence="3">histidine kinase</fullName>
        <ecNumber evidence="3">2.7.13.3</ecNumber>
    </recommendedName>
</protein>
<dbReference type="InterPro" id="IPR005467">
    <property type="entry name" value="His_kinase_dom"/>
</dbReference>
<dbReference type="SUPFAM" id="SSF47384">
    <property type="entry name" value="Homodimeric domain of signal transducing histidine kinase"/>
    <property type="match status" value="1"/>
</dbReference>
<evidence type="ECO:0000256" key="2">
    <source>
        <dbReference type="ARBA" id="ARBA00004370"/>
    </source>
</evidence>
<dbReference type="InterPro" id="IPR003660">
    <property type="entry name" value="HAMP_dom"/>
</dbReference>
<gene>
    <name evidence="14" type="ORF">C4520_05310</name>
</gene>
<dbReference type="PROSITE" id="PS50885">
    <property type="entry name" value="HAMP"/>
    <property type="match status" value="1"/>
</dbReference>
<evidence type="ECO:0000256" key="10">
    <source>
        <dbReference type="SAM" id="Coils"/>
    </source>
</evidence>
<dbReference type="CDD" id="cd00082">
    <property type="entry name" value="HisKA"/>
    <property type="match status" value="1"/>
</dbReference>
<organism evidence="14 15">
    <name type="scientific">Abyssobacteria bacterium (strain SURF_5)</name>
    <dbReference type="NCBI Taxonomy" id="2093360"/>
    <lineage>
        <taxon>Bacteria</taxon>
        <taxon>Pseudomonadati</taxon>
        <taxon>Candidatus Hydrogenedentota</taxon>
        <taxon>Candidatus Abyssobacteria</taxon>
    </lineage>
</organism>
<keyword evidence="8" id="KW-0067">ATP-binding</keyword>
<feature type="transmembrane region" description="Helical" evidence="11">
    <location>
        <begin position="336"/>
        <end position="359"/>
    </location>
</feature>
<dbReference type="Pfam" id="PF02518">
    <property type="entry name" value="HATPase_c"/>
    <property type="match status" value="1"/>
</dbReference>
<dbReference type="InterPro" id="IPR036097">
    <property type="entry name" value="HisK_dim/P_sf"/>
</dbReference>
<dbReference type="Gene3D" id="6.10.340.10">
    <property type="match status" value="1"/>
</dbReference>
<keyword evidence="4" id="KW-0597">Phosphoprotein</keyword>